<gene>
    <name evidence="2" type="ORF">TPA0598_08_00080</name>
</gene>
<dbReference type="OrthoDB" id="3213425at2"/>
<dbReference type="EMBL" id="BBNO01000008">
    <property type="protein sequence ID" value="GAO11097.1"/>
    <property type="molecule type" value="Genomic_DNA"/>
</dbReference>
<feature type="region of interest" description="Disordered" evidence="1">
    <location>
        <begin position="194"/>
        <end position="252"/>
    </location>
</feature>
<name>A0A0P4RE62_9ACTN</name>
<keyword evidence="3" id="KW-1185">Reference proteome</keyword>
<sequence>MSQRQLLDKTSGLAPQLRLDPTPHESLVKAVLTWTGAPGLRPADYEQIALQLISAARSVANDVRRAAHQVGDSDRGAGVLSDLAYQNIWLGQAGTAIDVLDHALSRTQDPTARSLLHLRKARALAMNGDARACRRDLDAAEHALHSATTAPPAWCSWMSPADLAVDSGRCLIDLGETGTALHQISQGVALVPTARDKTRAVSSPRSRKPAASGRGSTTAPPSPAKPSSSPSGSAPPAASARSATSHAATNPT</sequence>
<reference evidence="3" key="1">
    <citation type="submission" date="2014-09" db="EMBL/GenBank/DDBJ databases">
        <title>Whole genome shotgun sequence of Streptomyces sp. NBRC 110027.</title>
        <authorList>
            <person name="Komaki H."/>
            <person name="Ichikawa N."/>
            <person name="Katano-Makiyama Y."/>
            <person name="Hosoyama A."/>
            <person name="Hashimoto M."/>
            <person name="Uohara A."/>
            <person name="Kitahashi Y."/>
            <person name="Ohji S."/>
            <person name="Kimura A."/>
            <person name="Yamazoe A."/>
            <person name="Igarashi Y."/>
            <person name="Fujita N."/>
        </authorList>
    </citation>
    <scope>NUCLEOTIDE SEQUENCE [LARGE SCALE GENOMIC DNA]</scope>
    <source>
        <strain evidence="3">NBRC 110027</strain>
    </source>
</reference>
<protein>
    <submittedName>
        <fullName evidence="2">Helix-turn-helix domain protein</fullName>
    </submittedName>
</protein>
<evidence type="ECO:0000313" key="2">
    <source>
        <dbReference type="EMBL" id="GAO11097.1"/>
    </source>
</evidence>
<organism evidence="2 3">
    <name type="scientific">Streptomyces lydicamycinicus</name>
    <dbReference type="NCBI Taxonomy" id="1546107"/>
    <lineage>
        <taxon>Bacteria</taxon>
        <taxon>Bacillati</taxon>
        <taxon>Actinomycetota</taxon>
        <taxon>Actinomycetes</taxon>
        <taxon>Kitasatosporales</taxon>
        <taxon>Streptomycetaceae</taxon>
        <taxon>Streptomyces</taxon>
    </lineage>
</organism>
<dbReference type="RefSeq" id="WP_158894709.1">
    <property type="nucleotide sequence ID" value="NZ_BBNO01000008.1"/>
</dbReference>
<accession>A0A0P4RE62</accession>
<proteinExistence type="predicted"/>
<dbReference type="InterPro" id="IPR011990">
    <property type="entry name" value="TPR-like_helical_dom_sf"/>
</dbReference>
<dbReference type="Proteomes" id="UP000048965">
    <property type="component" value="Unassembled WGS sequence"/>
</dbReference>
<dbReference type="AlphaFoldDB" id="A0A0P4RE62"/>
<dbReference type="SUPFAM" id="SSF48452">
    <property type="entry name" value="TPR-like"/>
    <property type="match status" value="1"/>
</dbReference>
<comment type="caution">
    <text evidence="2">The sequence shown here is derived from an EMBL/GenBank/DDBJ whole genome shotgun (WGS) entry which is preliminary data.</text>
</comment>
<evidence type="ECO:0000256" key="1">
    <source>
        <dbReference type="SAM" id="MobiDB-lite"/>
    </source>
</evidence>
<evidence type="ECO:0000313" key="3">
    <source>
        <dbReference type="Proteomes" id="UP000048965"/>
    </source>
</evidence>
<feature type="compositionally biased region" description="Low complexity" evidence="1">
    <location>
        <begin position="225"/>
        <end position="252"/>
    </location>
</feature>
<reference evidence="2 3" key="2">
    <citation type="journal article" date="2015" name="Stand. Genomic Sci.">
        <title>Draft genome sequence of marine-derived Streptomyces sp. TP-A0598, a producer of anti-MRSA antibiotic lydicamycins.</title>
        <authorList>
            <person name="Komaki H."/>
            <person name="Ichikawa N."/>
            <person name="Hosoyama A."/>
            <person name="Fujita N."/>
            <person name="Igarashi Y."/>
        </authorList>
    </citation>
    <scope>NUCLEOTIDE SEQUENCE [LARGE SCALE GENOMIC DNA]</scope>
    <source>
        <strain evidence="2 3">NBRC 110027</strain>
    </source>
</reference>